<dbReference type="AlphaFoldDB" id="A0A835TH62"/>
<feature type="region of interest" description="Disordered" evidence="2">
    <location>
        <begin position="1"/>
        <end position="74"/>
    </location>
</feature>
<evidence type="ECO:0000256" key="2">
    <source>
        <dbReference type="SAM" id="MobiDB-lite"/>
    </source>
</evidence>
<evidence type="ECO:0000256" key="1">
    <source>
        <dbReference type="ARBA" id="ARBA00009414"/>
    </source>
</evidence>
<feature type="compositionally biased region" description="Polar residues" evidence="2">
    <location>
        <begin position="369"/>
        <end position="379"/>
    </location>
</feature>
<dbReference type="PANTHER" id="PTHR31969">
    <property type="entry name" value="GEM-LIKE PROTEIN 2"/>
    <property type="match status" value="1"/>
</dbReference>
<dbReference type="InterPro" id="IPR004182">
    <property type="entry name" value="GRAM"/>
</dbReference>
<gene>
    <name evidence="4" type="ORF">SADUNF_Sadunf03G0126600</name>
</gene>
<feature type="compositionally biased region" description="Polar residues" evidence="2">
    <location>
        <begin position="341"/>
        <end position="350"/>
    </location>
</feature>
<dbReference type="EMBL" id="JADGMS010000003">
    <property type="protein sequence ID" value="KAF9686133.1"/>
    <property type="molecule type" value="Genomic_DNA"/>
</dbReference>
<dbReference type="InterPro" id="IPR011993">
    <property type="entry name" value="PH-like_dom_sf"/>
</dbReference>
<keyword evidence="5" id="KW-1185">Reference proteome</keyword>
<evidence type="ECO:0000313" key="5">
    <source>
        <dbReference type="Proteomes" id="UP000657918"/>
    </source>
</evidence>
<feature type="domain" description="GRAM" evidence="3">
    <location>
        <begin position="165"/>
        <end position="243"/>
    </location>
</feature>
<evidence type="ECO:0000313" key="4">
    <source>
        <dbReference type="EMBL" id="KAF9686133.1"/>
    </source>
</evidence>
<feature type="compositionally biased region" description="Basic and acidic residues" evidence="2">
    <location>
        <begin position="358"/>
        <end position="368"/>
    </location>
</feature>
<dbReference type="CDD" id="cd13222">
    <property type="entry name" value="PH-GRAM_GEM"/>
    <property type="match status" value="1"/>
</dbReference>
<proteinExistence type="inferred from homology"/>
<dbReference type="InterPro" id="IPR037848">
    <property type="entry name" value="GEM-like"/>
</dbReference>
<dbReference type="Gene3D" id="2.30.29.30">
    <property type="entry name" value="Pleckstrin-homology domain (PH domain)/Phosphotyrosine-binding domain (PTB)"/>
    <property type="match status" value="2"/>
</dbReference>
<dbReference type="OrthoDB" id="732558at2759"/>
<accession>A0A835TH62</accession>
<dbReference type="Pfam" id="PF02893">
    <property type="entry name" value="GRAM"/>
    <property type="match status" value="2"/>
</dbReference>
<protein>
    <recommendedName>
        <fullName evidence="3">GRAM domain-containing protein</fullName>
    </recommendedName>
</protein>
<evidence type="ECO:0000259" key="3">
    <source>
        <dbReference type="SMART" id="SM00568"/>
    </source>
</evidence>
<feature type="domain" description="GRAM" evidence="3">
    <location>
        <begin position="501"/>
        <end position="579"/>
    </location>
</feature>
<dbReference type="SMART" id="SM00568">
    <property type="entry name" value="GRAM"/>
    <property type="match status" value="2"/>
</dbReference>
<name>A0A835TH62_9ROSI</name>
<reference evidence="4 5" key="1">
    <citation type="submission" date="2020-10" db="EMBL/GenBank/DDBJ databases">
        <title>Plant Genome Project.</title>
        <authorList>
            <person name="Zhang R.-G."/>
        </authorList>
    </citation>
    <scope>NUCLEOTIDE SEQUENCE [LARGE SCALE GENOMIC DNA]</scope>
    <source>
        <strain evidence="4">FAFU-HL-1</strain>
        <tissue evidence="4">Leaf</tissue>
    </source>
</reference>
<feature type="compositionally biased region" description="Polar residues" evidence="2">
    <location>
        <begin position="1"/>
        <end position="13"/>
    </location>
</feature>
<feature type="region of interest" description="Disordered" evidence="2">
    <location>
        <begin position="341"/>
        <end position="412"/>
    </location>
</feature>
<comment type="caution">
    <text evidence="4">The sequence shown here is derived from an EMBL/GenBank/DDBJ whole genome shotgun (WGS) entry which is preliminary data.</text>
</comment>
<organism evidence="4 5">
    <name type="scientific">Salix dunnii</name>
    <dbReference type="NCBI Taxonomy" id="1413687"/>
    <lineage>
        <taxon>Eukaryota</taxon>
        <taxon>Viridiplantae</taxon>
        <taxon>Streptophyta</taxon>
        <taxon>Embryophyta</taxon>
        <taxon>Tracheophyta</taxon>
        <taxon>Spermatophyta</taxon>
        <taxon>Magnoliopsida</taxon>
        <taxon>eudicotyledons</taxon>
        <taxon>Gunneridae</taxon>
        <taxon>Pentapetalae</taxon>
        <taxon>rosids</taxon>
        <taxon>fabids</taxon>
        <taxon>Malpighiales</taxon>
        <taxon>Salicaceae</taxon>
        <taxon>Saliceae</taxon>
        <taxon>Salix</taxon>
    </lineage>
</organism>
<comment type="similarity">
    <text evidence="1">Belongs to the GEM family.</text>
</comment>
<dbReference type="Proteomes" id="UP000657918">
    <property type="component" value="Unassembled WGS sequence"/>
</dbReference>
<sequence length="633" mass="70379">MTGTPQDTEIQQAPHTPPPPSPKADQEAEYHEPTSSATVTEESRPIDHPPASAEETKKWGTHIMGQPSAPNVHPENQQAALWNSSGHQQVSEHPYLVYTPKEKSDKSNQKSFEPVIHKFQEWGKNADTVARNIWHNLNTGPSVPQAAWGKVNLTAKAITEGGFESFFKHIFETDANEKLKKTFACYLSTSTGPVAGTLYLSTARVAFCSDRPLCHTAPSGEEAWSYYKVMIPLKKISTCSSEIMTENPSRKYIQIVTNDEHVFWFMGFVNFEKALQNISNSMPSFKEAGSTVEPFIISNQTIKFSKVLSLKHTPNLELLPSVFSPHLPSFQFHLVKMTSTPQETEIQQVPHSPPRPSPKADQEAEIHESISSATVTEESQPIDHPPASDEETKKWGTHVMGPPSAPNVHPDNQQAALWNASGHQQLSEYPYLVYTPKEKSDKSNQKSFEPVINKFQEWGKSADTVARNIWHNLNTGPSVPQAAWGKVNLTAKAITEGGFESLFKHIFETDANEKLKKTFACYLSTSTGPVAGTLYLSTARVAFCSDRPLCHTAPSGEEAWSYYKVMIPLEKISTINSEIMTENPSRKYIQIVTTDGHDFWFMGFVNFEKALQNLSESVSSFKEAGSAIQPVVA</sequence>